<proteinExistence type="predicted"/>
<reference evidence="2 3" key="1">
    <citation type="journal article" date="2021" name="Elife">
        <title>Chloroplast acquisition without the gene transfer in kleptoplastic sea slugs, Plakobranchus ocellatus.</title>
        <authorList>
            <person name="Maeda T."/>
            <person name="Takahashi S."/>
            <person name="Yoshida T."/>
            <person name="Shimamura S."/>
            <person name="Takaki Y."/>
            <person name="Nagai Y."/>
            <person name="Toyoda A."/>
            <person name="Suzuki Y."/>
            <person name="Arimoto A."/>
            <person name="Ishii H."/>
            <person name="Satoh N."/>
            <person name="Nishiyama T."/>
            <person name="Hasebe M."/>
            <person name="Maruyama T."/>
            <person name="Minagawa J."/>
            <person name="Obokata J."/>
            <person name="Shigenobu S."/>
        </authorList>
    </citation>
    <scope>NUCLEOTIDE SEQUENCE [LARGE SCALE GENOMIC DNA]</scope>
</reference>
<dbReference type="PANTHER" id="PTHR37860:SF2">
    <property type="entry name" value="VITELLOGENIN DOMAIN-CONTAINING PROTEIN"/>
    <property type="match status" value="1"/>
</dbReference>
<evidence type="ECO:0000313" key="2">
    <source>
        <dbReference type="EMBL" id="GFO19572.1"/>
    </source>
</evidence>
<dbReference type="PROSITE" id="PS51233">
    <property type="entry name" value="VWFD"/>
    <property type="match status" value="1"/>
</dbReference>
<dbReference type="InterPro" id="IPR001846">
    <property type="entry name" value="VWF_type-D"/>
</dbReference>
<gene>
    <name evidence="2" type="ORF">PoB_004607700</name>
</gene>
<dbReference type="AlphaFoldDB" id="A0AAV4BJK1"/>
<evidence type="ECO:0000259" key="1">
    <source>
        <dbReference type="PROSITE" id="PS51233"/>
    </source>
</evidence>
<comment type="caution">
    <text evidence="2">The sequence shown here is derived from an EMBL/GenBank/DDBJ whole genome shotgun (WGS) entry which is preliminary data.</text>
</comment>
<name>A0AAV4BJK1_9GAST</name>
<protein>
    <submittedName>
        <fullName evidence="2">von Willebrand factor</fullName>
    </submittedName>
</protein>
<organism evidence="2 3">
    <name type="scientific">Plakobranchus ocellatus</name>
    <dbReference type="NCBI Taxonomy" id="259542"/>
    <lineage>
        <taxon>Eukaryota</taxon>
        <taxon>Metazoa</taxon>
        <taxon>Spiralia</taxon>
        <taxon>Lophotrochozoa</taxon>
        <taxon>Mollusca</taxon>
        <taxon>Gastropoda</taxon>
        <taxon>Heterobranchia</taxon>
        <taxon>Euthyneura</taxon>
        <taxon>Panpulmonata</taxon>
        <taxon>Sacoglossa</taxon>
        <taxon>Placobranchoidea</taxon>
        <taxon>Plakobranchidae</taxon>
        <taxon>Plakobranchus</taxon>
    </lineage>
</organism>
<evidence type="ECO:0000313" key="3">
    <source>
        <dbReference type="Proteomes" id="UP000735302"/>
    </source>
</evidence>
<sequence>MGAESNGSVSLWGPKLIGIEAELTNDHRLWWTMELVDLTRIQHTVTLSPAMLSLITALGRKTKHSEAYGPKQAALKPSSNSIENYLMQGLQQAQMSNNRPPHMTIVEKEILALIKRFSAGTGRRNKEIALIMQGWNFKTFDGKNIHFAVPRRTSCTYLLGGDLRHSSFVLTYTKSGLSVSTKHSGIILHRDGSVSTTGRHDISLLPYTTEDNMLILESHNGHLHISVDHGKANISFSPHDDVFLVEMDRRLNNVSLGLLGTNNNEMGDDMRLPNGSLAQNSGSFQNSYELTGRGHCKVTTLPPPSMCQRFDISARSPCMSISNQWSQVIPCLLVLDPRPFLWQCQLFECQGKSGCPAVAAYLDTCRHHGIQVDEPPVCDGCRRTGDDVAFDLVIVHSLHWSLVPHHMLDWAVHFIKHLSLIQNNKSKLNIQIGLVTFGGSGEWEGSRSFLMQGK</sequence>
<dbReference type="PANTHER" id="PTHR37860">
    <property type="entry name" value="AGAP008810-PA"/>
    <property type="match status" value="1"/>
</dbReference>
<dbReference type="Pfam" id="PF00094">
    <property type="entry name" value="VWD"/>
    <property type="match status" value="1"/>
</dbReference>
<accession>A0AAV4BJK1</accession>
<keyword evidence="3" id="KW-1185">Reference proteome</keyword>
<dbReference type="Proteomes" id="UP000735302">
    <property type="component" value="Unassembled WGS sequence"/>
</dbReference>
<feature type="domain" description="VWFD" evidence="1">
    <location>
        <begin position="127"/>
        <end position="297"/>
    </location>
</feature>
<dbReference type="EMBL" id="BLXT01005065">
    <property type="protein sequence ID" value="GFO19572.1"/>
    <property type="molecule type" value="Genomic_DNA"/>
</dbReference>